<evidence type="ECO:0000313" key="2">
    <source>
        <dbReference type="Proteomes" id="UP001346149"/>
    </source>
</evidence>
<comment type="caution">
    <text evidence="1">The sequence shown here is derived from an EMBL/GenBank/DDBJ whole genome shotgun (WGS) entry which is preliminary data.</text>
</comment>
<gene>
    <name evidence="1" type="ORF">SAY86_026184</name>
</gene>
<evidence type="ECO:0000313" key="1">
    <source>
        <dbReference type="EMBL" id="KAK4765094.1"/>
    </source>
</evidence>
<reference evidence="1 2" key="1">
    <citation type="journal article" date="2023" name="Hortic Res">
        <title>Pangenome of water caltrop reveals structural variations and asymmetric subgenome divergence after allopolyploidization.</title>
        <authorList>
            <person name="Zhang X."/>
            <person name="Chen Y."/>
            <person name="Wang L."/>
            <person name="Yuan Y."/>
            <person name="Fang M."/>
            <person name="Shi L."/>
            <person name="Lu R."/>
            <person name="Comes H.P."/>
            <person name="Ma Y."/>
            <person name="Chen Y."/>
            <person name="Huang G."/>
            <person name="Zhou Y."/>
            <person name="Zheng Z."/>
            <person name="Qiu Y."/>
        </authorList>
    </citation>
    <scope>NUCLEOTIDE SEQUENCE [LARGE SCALE GENOMIC DNA]</scope>
    <source>
        <strain evidence="1">F231</strain>
    </source>
</reference>
<sequence>MTTSFIGPHSKGDYLYDIVAMYDHSYFNLQIFTKSIQEVFCDLQVGCAHGGYNYDLLVSWLPERDDHRKT</sequence>
<name>A0AAN7QEI1_TRANT</name>
<keyword evidence="2" id="KW-1185">Reference proteome</keyword>
<dbReference type="EMBL" id="JAXQNO010000023">
    <property type="protein sequence ID" value="KAK4765094.1"/>
    <property type="molecule type" value="Genomic_DNA"/>
</dbReference>
<protein>
    <submittedName>
        <fullName evidence="1">Uncharacterized protein</fullName>
    </submittedName>
</protein>
<dbReference type="Proteomes" id="UP001346149">
    <property type="component" value="Unassembled WGS sequence"/>
</dbReference>
<proteinExistence type="predicted"/>
<organism evidence="1 2">
    <name type="scientific">Trapa natans</name>
    <name type="common">Water chestnut</name>
    <dbReference type="NCBI Taxonomy" id="22666"/>
    <lineage>
        <taxon>Eukaryota</taxon>
        <taxon>Viridiplantae</taxon>
        <taxon>Streptophyta</taxon>
        <taxon>Embryophyta</taxon>
        <taxon>Tracheophyta</taxon>
        <taxon>Spermatophyta</taxon>
        <taxon>Magnoliopsida</taxon>
        <taxon>eudicotyledons</taxon>
        <taxon>Gunneridae</taxon>
        <taxon>Pentapetalae</taxon>
        <taxon>rosids</taxon>
        <taxon>malvids</taxon>
        <taxon>Myrtales</taxon>
        <taxon>Lythraceae</taxon>
        <taxon>Trapa</taxon>
    </lineage>
</organism>
<accession>A0AAN7QEI1</accession>
<dbReference type="AlphaFoldDB" id="A0AAN7QEI1"/>